<reference evidence="3" key="1">
    <citation type="journal article" date="2019" name="Int. J. Syst. Evol. Microbiol.">
        <title>The Global Catalogue of Microorganisms (GCM) 10K type strain sequencing project: providing services to taxonomists for standard genome sequencing and annotation.</title>
        <authorList>
            <consortium name="The Broad Institute Genomics Platform"/>
            <consortium name="The Broad Institute Genome Sequencing Center for Infectious Disease"/>
            <person name="Wu L."/>
            <person name="Ma J."/>
        </authorList>
    </citation>
    <scope>NUCLEOTIDE SEQUENCE [LARGE SCALE GENOMIC DNA]</scope>
    <source>
        <strain evidence="3">KCTC 52473</strain>
    </source>
</reference>
<dbReference type="Proteomes" id="UP001595478">
    <property type="component" value="Unassembled WGS sequence"/>
</dbReference>
<evidence type="ECO:0000256" key="1">
    <source>
        <dbReference type="SAM" id="SignalP"/>
    </source>
</evidence>
<name>A0ABV7FR57_9ALTE</name>
<dbReference type="RefSeq" id="WP_376919955.1">
    <property type="nucleotide sequence ID" value="NZ_JBHRSW010000014.1"/>
</dbReference>
<dbReference type="EMBL" id="JBHRSW010000014">
    <property type="protein sequence ID" value="MFC3121824.1"/>
    <property type="molecule type" value="Genomic_DNA"/>
</dbReference>
<protein>
    <recommendedName>
        <fullName evidence="4">Phosphate ABC transporter substrate-binding protein</fullName>
    </recommendedName>
</protein>
<gene>
    <name evidence="2" type="ORF">ACFOHL_09345</name>
</gene>
<organism evidence="2 3">
    <name type="scientific">Agaribacter flavus</name>
    <dbReference type="NCBI Taxonomy" id="1902781"/>
    <lineage>
        <taxon>Bacteria</taxon>
        <taxon>Pseudomonadati</taxon>
        <taxon>Pseudomonadota</taxon>
        <taxon>Gammaproteobacteria</taxon>
        <taxon>Alteromonadales</taxon>
        <taxon>Alteromonadaceae</taxon>
        <taxon>Agaribacter</taxon>
    </lineage>
</organism>
<evidence type="ECO:0000313" key="2">
    <source>
        <dbReference type="EMBL" id="MFC3121824.1"/>
    </source>
</evidence>
<accession>A0ABV7FR57</accession>
<keyword evidence="1" id="KW-0732">Signal</keyword>
<dbReference type="Gene3D" id="3.40.190.10">
    <property type="entry name" value="Periplasmic binding protein-like II"/>
    <property type="match status" value="1"/>
</dbReference>
<feature type="chain" id="PRO_5045219300" description="Phosphate ABC transporter substrate-binding protein" evidence="1">
    <location>
        <begin position="19"/>
        <end position="139"/>
    </location>
</feature>
<keyword evidence="3" id="KW-1185">Reference proteome</keyword>
<comment type="caution">
    <text evidence="2">The sequence shown here is derived from an EMBL/GenBank/DDBJ whole genome shotgun (WGS) entry which is preliminary data.</text>
</comment>
<evidence type="ECO:0008006" key="4">
    <source>
        <dbReference type="Google" id="ProtNLM"/>
    </source>
</evidence>
<feature type="signal peptide" evidence="1">
    <location>
        <begin position="1"/>
        <end position="18"/>
    </location>
</feature>
<proteinExistence type="predicted"/>
<evidence type="ECO:0000313" key="3">
    <source>
        <dbReference type="Proteomes" id="UP001595478"/>
    </source>
</evidence>
<sequence>MKNLLSIFILLFSFTALANEDEKLVIVASADSQINSISRYELIGIYMGRYRSGRDMPTLSPVDNEAYEASFYREIINKSMSQVNSYWARLKFTGRDYQKPRKSVSSDDAIAHVLSLDGAITYIPKKYVDERVKIVYEIE</sequence>